<dbReference type="PANTHER" id="PTHR30050:SF4">
    <property type="entry name" value="ATP-BINDING PROTEIN RV3427C IN INSERTION SEQUENCE-RELATED"/>
    <property type="match status" value="1"/>
</dbReference>
<evidence type="ECO:0000259" key="1">
    <source>
        <dbReference type="Pfam" id="PF01695"/>
    </source>
</evidence>
<gene>
    <name evidence="2" type="ORF">SAMN05421743_12166</name>
</gene>
<evidence type="ECO:0000313" key="3">
    <source>
        <dbReference type="Proteomes" id="UP000198584"/>
    </source>
</evidence>
<dbReference type="SUPFAM" id="SSF52540">
    <property type="entry name" value="P-loop containing nucleoside triphosphate hydrolases"/>
    <property type="match status" value="1"/>
</dbReference>
<accession>A0A1H4H2H4</accession>
<dbReference type="GO" id="GO:0005524">
    <property type="term" value="F:ATP binding"/>
    <property type="evidence" value="ECO:0007669"/>
    <property type="project" value="InterPro"/>
</dbReference>
<evidence type="ECO:0000313" key="2">
    <source>
        <dbReference type="EMBL" id="SEB15946.1"/>
    </source>
</evidence>
<dbReference type="InterPro" id="IPR002611">
    <property type="entry name" value="IstB_ATP-bd"/>
</dbReference>
<sequence>MKERLVKKADDLKSRAEYLNEHPEERDPDTSFDCEVCEDQVWIPMRRFKNSEEEDILEGDFFSGQVHPSQAGNWATKVHWQCWCSKRKAEKKRIQKVDKQSGLSRRFKQRIFDNYTFLDPKDFPAEDYDQVMQLVESQRSAYQTAIDYAESFETMKEDGRSFGLLGSYGTGKTHLLGAITNELNRKGVQAVFVNTSEFFGQLKESFEKDENGKWVTTTRASELIEMMKTCDHLSLDDLGKEKPTDFVLDVLYRIVNYRYENMLPINFTTNASLEEMEQQVGGAIYRRMVEMASGYLKEICGESYEQLLLRKL</sequence>
<proteinExistence type="predicted"/>
<dbReference type="PANTHER" id="PTHR30050">
    <property type="entry name" value="CHROMOSOMAL REPLICATION INITIATOR PROTEIN DNAA"/>
    <property type="match status" value="1"/>
</dbReference>
<reference evidence="2 3" key="1">
    <citation type="submission" date="2016-10" db="EMBL/GenBank/DDBJ databases">
        <authorList>
            <person name="de Groot N.N."/>
        </authorList>
    </citation>
    <scope>NUCLEOTIDE SEQUENCE [LARGE SCALE GENOMIC DNA]</scope>
    <source>
        <strain evidence="2 3">CCM7597</strain>
    </source>
</reference>
<dbReference type="STRING" id="571932.SAMN05421743_12166"/>
<dbReference type="AlphaFoldDB" id="A0A1H4H2H4"/>
<dbReference type="Proteomes" id="UP000198584">
    <property type="component" value="Unassembled WGS sequence"/>
</dbReference>
<name>A0A1H4H2H4_9BACI</name>
<keyword evidence="3" id="KW-1185">Reference proteome</keyword>
<organism evidence="2 3">
    <name type="scientific">Thalassobacillus cyri</name>
    <dbReference type="NCBI Taxonomy" id="571932"/>
    <lineage>
        <taxon>Bacteria</taxon>
        <taxon>Bacillati</taxon>
        <taxon>Bacillota</taxon>
        <taxon>Bacilli</taxon>
        <taxon>Bacillales</taxon>
        <taxon>Bacillaceae</taxon>
        <taxon>Thalassobacillus</taxon>
    </lineage>
</organism>
<dbReference type="EMBL" id="FNQR01000021">
    <property type="protein sequence ID" value="SEB15946.1"/>
    <property type="molecule type" value="Genomic_DNA"/>
</dbReference>
<dbReference type="InterPro" id="IPR027417">
    <property type="entry name" value="P-loop_NTPase"/>
</dbReference>
<dbReference type="Gene3D" id="3.40.50.300">
    <property type="entry name" value="P-loop containing nucleotide triphosphate hydrolases"/>
    <property type="match status" value="1"/>
</dbReference>
<dbReference type="GO" id="GO:0006260">
    <property type="term" value="P:DNA replication"/>
    <property type="evidence" value="ECO:0007669"/>
    <property type="project" value="TreeGrafter"/>
</dbReference>
<feature type="domain" description="IstB-like ATP-binding" evidence="1">
    <location>
        <begin position="159"/>
        <end position="283"/>
    </location>
</feature>
<protein>
    <submittedName>
        <fullName evidence="2">DNA replication protein DnaC</fullName>
    </submittedName>
</protein>
<dbReference type="Pfam" id="PF01695">
    <property type="entry name" value="IstB_IS21"/>
    <property type="match status" value="1"/>
</dbReference>